<accession>A0ACC0ABG9</accession>
<organism evidence="1 2">
    <name type="scientific">Catharanthus roseus</name>
    <name type="common">Madagascar periwinkle</name>
    <name type="synonym">Vinca rosea</name>
    <dbReference type="NCBI Taxonomy" id="4058"/>
    <lineage>
        <taxon>Eukaryota</taxon>
        <taxon>Viridiplantae</taxon>
        <taxon>Streptophyta</taxon>
        <taxon>Embryophyta</taxon>
        <taxon>Tracheophyta</taxon>
        <taxon>Spermatophyta</taxon>
        <taxon>Magnoliopsida</taxon>
        <taxon>eudicotyledons</taxon>
        <taxon>Gunneridae</taxon>
        <taxon>Pentapetalae</taxon>
        <taxon>asterids</taxon>
        <taxon>lamiids</taxon>
        <taxon>Gentianales</taxon>
        <taxon>Apocynaceae</taxon>
        <taxon>Rauvolfioideae</taxon>
        <taxon>Vinceae</taxon>
        <taxon>Catharanthinae</taxon>
        <taxon>Catharanthus</taxon>
    </lineage>
</organism>
<evidence type="ECO:0000313" key="1">
    <source>
        <dbReference type="EMBL" id="KAI5658106.1"/>
    </source>
</evidence>
<name>A0ACC0ABG9_CATRO</name>
<dbReference type="EMBL" id="CM044706">
    <property type="protein sequence ID" value="KAI5658106.1"/>
    <property type="molecule type" value="Genomic_DNA"/>
</dbReference>
<reference evidence="2" key="1">
    <citation type="journal article" date="2023" name="Nat. Plants">
        <title>Single-cell RNA sequencing provides a high-resolution roadmap for understanding the multicellular compartmentation of specialized metabolism.</title>
        <authorList>
            <person name="Sun S."/>
            <person name="Shen X."/>
            <person name="Li Y."/>
            <person name="Li Y."/>
            <person name="Wang S."/>
            <person name="Li R."/>
            <person name="Zhang H."/>
            <person name="Shen G."/>
            <person name="Guo B."/>
            <person name="Wei J."/>
            <person name="Xu J."/>
            <person name="St-Pierre B."/>
            <person name="Chen S."/>
            <person name="Sun C."/>
        </authorList>
    </citation>
    <scope>NUCLEOTIDE SEQUENCE [LARGE SCALE GENOMIC DNA]</scope>
</reference>
<keyword evidence="2" id="KW-1185">Reference proteome</keyword>
<proteinExistence type="predicted"/>
<gene>
    <name evidence="1" type="ORF">M9H77_26899</name>
</gene>
<protein>
    <submittedName>
        <fullName evidence="1">Uncharacterized protein</fullName>
    </submittedName>
</protein>
<sequence length="288" mass="33642">MKPYGQRKDYLRLWWWEKEERKNEEGKWWWFTVVEEGKRRKNKEGKGGGGRRTRGRVVWDREKEVALDGEEWLKTFARDGLQKAGELNVCGLRLNCIRRIRVTVDALAASFMGKVLGKHVSLKVLEHRIHSLWKLEFGYTPEVGMMKKKKTDENGAKTTKMKAVGKAAAHTTDGRATYHRREKRDFPLRASGGKFAHICVDVDLRKPLILKIQILHKLQNVDYEALYLVHLKIWVEKDRFHSALRSEENELGDMIPESDEMVEVTKGFIHKIKGEEEHRIDNFDTFAS</sequence>
<dbReference type="Proteomes" id="UP001060085">
    <property type="component" value="Linkage Group LG06"/>
</dbReference>
<evidence type="ECO:0000313" key="2">
    <source>
        <dbReference type="Proteomes" id="UP001060085"/>
    </source>
</evidence>
<comment type="caution">
    <text evidence="1">The sequence shown here is derived from an EMBL/GenBank/DDBJ whole genome shotgun (WGS) entry which is preliminary data.</text>
</comment>